<dbReference type="Proteomes" id="UP000190648">
    <property type="component" value="Unassembled WGS sequence"/>
</dbReference>
<gene>
    <name evidence="1" type="ORF">AV530_018637</name>
</gene>
<evidence type="ECO:0000313" key="2">
    <source>
        <dbReference type="Proteomes" id="UP000190648"/>
    </source>
</evidence>
<evidence type="ECO:0000313" key="1">
    <source>
        <dbReference type="EMBL" id="OPJ71330.1"/>
    </source>
</evidence>
<name>A0A1V4JGQ3_PATFA</name>
<keyword evidence="2" id="KW-1185">Reference proteome</keyword>
<organism evidence="1 2">
    <name type="scientific">Patagioenas fasciata monilis</name>
    <dbReference type="NCBI Taxonomy" id="372326"/>
    <lineage>
        <taxon>Eukaryota</taxon>
        <taxon>Metazoa</taxon>
        <taxon>Chordata</taxon>
        <taxon>Craniata</taxon>
        <taxon>Vertebrata</taxon>
        <taxon>Euteleostomi</taxon>
        <taxon>Archelosauria</taxon>
        <taxon>Archosauria</taxon>
        <taxon>Dinosauria</taxon>
        <taxon>Saurischia</taxon>
        <taxon>Theropoda</taxon>
        <taxon>Coelurosauria</taxon>
        <taxon>Aves</taxon>
        <taxon>Neognathae</taxon>
        <taxon>Neoaves</taxon>
        <taxon>Columbimorphae</taxon>
        <taxon>Columbiformes</taxon>
        <taxon>Columbidae</taxon>
        <taxon>Patagioenas</taxon>
    </lineage>
</organism>
<proteinExistence type="predicted"/>
<comment type="caution">
    <text evidence="1">The sequence shown here is derived from an EMBL/GenBank/DDBJ whole genome shotgun (WGS) entry which is preliminary data.</text>
</comment>
<dbReference type="EMBL" id="LSYS01007707">
    <property type="protein sequence ID" value="OPJ71330.1"/>
    <property type="molecule type" value="Genomic_DNA"/>
</dbReference>
<sequence length="169" mass="18442">MTTCPVKKLMSEHVWTYETAFAIQPRQGALLNSGRSPWRGDCLLSRCLDSMSYTLVLSRQAGSCMRGQDRVLSCELQEYKYFLAIGLLLSGVSSQPTIVASALSDSNFPIPFWIAGNSSLRKEHVESRAPEGNITTTADLTSIKALVASRSEAACLSSVVNYKDLLSEA</sequence>
<protein>
    <submittedName>
        <fullName evidence="1">Uncharacterized protein</fullName>
    </submittedName>
</protein>
<dbReference type="AlphaFoldDB" id="A0A1V4JGQ3"/>
<reference evidence="1 2" key="1">
    <citation type="submission" date="2016-02" db="EMBL/GenBank/DDBJ databases">
        <title>Band-tailed pigeon sequencing and assembly.</title>
        <authorList>
            <person name="Soares A.E."/>
            <person name="Novak B.J."/>
            <person name="Rice E.S."/>
            <person name="O'Connell B."/>
            <person name="Chang D."/>
            <person name="Weber S."/>
            <person name="Shapiro B."/>
        </authorList>
    </citation>
    <scope>NUCLEOTIDE SEQUENCE [LARGE SCALE GENOMIC DNA]</scope>
    <source>
        <strain evidence="1">BTP2013</strain>
        <tissue evidence="1">Blood</tissue>
    </source>
</reference>
<accession>A0A1V4JGQ3</accession>